<reference evidence="1" key="1">
    <citation type="submission" date="2017-08" db="EMBL/GenBank/DDBJ databases">
        <authorList>
            <person name="Polle J.E."/>
            <person name="Barry K."/>
            <person name="Cushman J."/>
            <person name="Schmutz J."/>
            <person name="Tran D."/>
            <person name="Hathwaick L.T."/>
            <person name="Yim W.C."/>
            <person name="Jenkins J."/>
            <person name="Mckie-Krisberg Z.M."/>
            <person name="Prochnik S."/>
            <person name="Lindquist E."/>
            <person name="Dockter R.B."/>
            <person name="Adam C."/>
            <person name="Molina H."/>
            <person name="Bunkerborg J."/>
            <person name="Jin E."/>
            <person name="Buchheim M."/>
            <person name="Magnuson J."/>
        </authorList>
    </citation>
    <scope>NUCLEOTIDE SEQUENCE</scope>
    <source>
        <strain evidence="1">CCAP 19/18</strain>
    </source>
</reference>
<dbReference type="EMBL" id="MU069590">
    <property type="protein sequence ID" value="KAF5838114.1"/>
    <property type="molecule type" value="Genomic_DNA"/>
</dbReference>
<evidence type="ECO:0000313" key="2">
    <source>
        <dbReference type="Proteomes" id="UP000815325"/>
    </source>
</evidence>
<gene>
    <name evidence="1" type="ORF">DUNSADRAFT_3364</name>
</gene>
<organism evidence="1 2">
    <name type="scientific">Dunaliella salina</name>
    <name type="common">Green alga</name>
    <name type="synonym">Protococcus salinus</name>
    <dbReference type="NCBI Taxonomy" id="3046"/>
    <lineage>
        <taxon>Eukaryota</taxon>
        <taxon>Viridiplantae</taxon>
        <taxon>Chlorophyta</taxon>
        <taxon>core chlorophytes</taxon>
        <taxon>Chlorophyceae</taxon>
        <taxon>CS clade</taxon>
        <taxon>Chlamydomonadales</taxon>
        <taxon>Dunaliellaceae</taxon>
        <taxon>Dunaliella</taxon>
    </lineage>
</organism>
<dbReference type="Proteomes" id="UP000815325">
    <property type="component" value="Unassembled WGS sequence"/>
</dbReference>
<comment type="caution">
    <text evidence="1">The sequence shown here is derived from an EMBL/GenBank/DDBJ whole genome shotgun (WGS) entry which is preliminary data.</text>
</comment>
<proteinExistence type="predicted"/>
<name>A0ABQ7GU64_DUNSA</name>
<keyword evidence="2" id="KW-1185">Reference proteome</keyword>
<protein>
    <recommendedName>
        <fullName evidence="3">Encoded protein</fullName>
    </recommendedName>
</protein>
<accession>A0ABQ7GU64</accession>
<evidence type="ECO:0000313" key="1">
    <source>
        <dbReference type="EMBL" id="KAF5838114.1"/>
    </source>
</evidence>
<sequence length="74" mass="8378">MKARGGSMPLETCTRICQRKSHQRQQELLQQLSFLVLTRCGVQGLVSLWLVPHPSPLFLLHCPPSPGRLPPMFE</sequence>
<evidence type="ECO:0008006" key="3">
    <source>
        <dbReference type="Google" id="ProtNLM"/>
    </source>
</evidence>